<dbReference type="RefSeq" id="WP_005934594.1">
    <property type="nucleotide sequence ID" value="NZ_CP022479.1"/>
</dbReference>
<gene>
    <name evidence="1" type="ORF">FAEPRAA2165_02567</name>
</gene>
<dbReference type="InterPro" id="IPR003615">
    <property type="entry name" value="HNH_nuc"/>
</dbReference>
<evidence type="ECO:0000313" key="1">
    <source>
        <dbReference type="EMBL" id="EEU95887.1"/>
    </source>
</evidence>
<dbReference type="HOGENOM" id="CLU_749475_0_0_9"/>
<keyword evidence="1" id="KW-0540">Nuclease</keyword>
<dbReference type="AlphaFoldDB" id="C7H8C7"/>
<dbReference type="SMART" id="SM00507">
    <property type="entry name" value="HNHc"/>
    <property type="match status" value="1"/>
</dbReference>
<dbReference type="PATRIC" id="fig|411483.3.peg.2024"/>
<dbReference type="GO" id="GO:0008270">
    <property type="term" value="F:zinc ion binding"/>
    <property type="evidence" value="ECO:0007669"/>
    <property type="project" value="InterPro"/>
</dbReference>
<reference evidence="1" key="1">
    <citation type="submission" date="2009-08" db="EMBL/GenBank/DDBJ databases">
        <authorList>
            <person name="Weinstock G."/>
            <person name="Sodergren E."/>
            <person name="Clifton S."/>
            <person name="Fulton L."/>
            <person name="Fulton B."/>
            <person name="Courtney L."/>
            <person name="Fronick C."/>
            <person name="Harrison M."/>
            <person name="Strong C."/>
            <person name="Farmer C."/>
            <person name="Delahaunty K."/>
            <person name="Markovic C."/>
            <person name="Hall O."/>
            <person name="Minx P."/>
            <person name="Tomlinson C."/>
            <person name="Mitreva M."/>
            <person name="Nelson J."/>
            <person name="Hou S."/>
            <person name="Wollam A."/>
            <person name="Pepin K.H."/>
            <person name="Johnson M."/>
            <person name="Bhonagiri V."/>
            <person name="Nash W.E."/>
            <person name="Warren W."/>
            <person name="Chinwalla A."/>
            <person name="Mardis E.R."/>
            <person name="Wilson R.K."/>
        </authorList>
    </citation>
    <scope>NUCLEOTIDE SEQUENCE [LARGE SCALE GENOMIC DNA]</scope>
    <source>
        <strain evidence="1">A2-165</strain>
    </source>
</reference>
<dbReference type="EMBL" id="ACOP02000071">
    <property type="protein sequence ID" value="EEU95887.1"/>
    <property type="molecule type" value="Genomic_DNA"/>
</dbReference>
<keyword evidence="1" id="KW-0255">Endonuclease</keyword>
<dbReference type="Proteomes" id="UP000004619">
    <property type="component" value="Unassembled WGS sequence"/>
</dbReference>
<dbReference type="CDD" id="cd00085">
    <property type="entry name" value="HNHc"/>
    <property type="match status" value="1"/>
</dbReference>
<dbReference type="REBASE" id="378976">
    <property type="entry name" value="FprA2165ORF13830P"/>
</dbReference>
<accession>C7H8C7</accession>
<dbReference type="Gene3D" id="1.10.30.50">
    <property type="match status" value="1"/>
</dbReference>
<dbReference type="InterPro" id="IPR004919">
    <property type="entry name" value="GmrSD_N"/>
</dbReference>
<dbReference type="eggNOG" id="COG1403">
    <property type="taxonomic scope" value="Bacteria"/>
</dbReference>
<dbReference type="PANTHER" id="PTHR39639:SF1">
    <property type="entry name" value="DUF262 DOMAIN-CONTAINING PROTEIN"/>
    <property type="match status" value="1"/>
</dbReference>
<proteinExistence type="predicted"/>
<dbReference type="GO" id="GO:0003676">
    <property type="term" value="F:nucleic acid binding"/>
    <property type="evidence" value="ECO:0007669"/>
    <property type="project" value="InterPro"/>
</dbReference>
<dbReference type="InterPro" id="IPR002711">
    <property type="entry name" value="HNH"/>
</dbReference>
<keyword evidence="1" id="KW-0378">Hydrolase</keyword>
<dbReference type="GO" id="GO:0004519">
    <property type="term" value="F:endonuclease activity"/>
    <property type="evidence" value="ECO:0007669"/>
    <property type="project" value="UniProtKB-KW"/>
</dbReference>
<name>C7H8C7_FAED2</name>
<sequence>MKIKLHEIPVREVVAGYKDSAENGVVGYGGRLNIRPAFQREFIYKDKQRDEVIRTITKNFPLNVMYWVKNDDGNFEVLDGQQRTISICQYVQGDFSINHLTFSNLTHTEQQQIMDYPLMIYICEGTDKEKLDWFKIINIAGEQLTTQELRNAIYTGEWLTEAKKYFSKTMCPAYQIAGDYLNGSAIRQDYLETALKWISAREGIEIEDYMSQHQHDTNCNELWLYFQTVINWVKATFPKYRSKLMKGLEWGIFYNKYGTGKYDPKALEARIIELIEDYRNGYISNQKGIYEYLFDGQERHLNIRAFSPEMARAAYERQKGICPKCGKHFEIEEMQADHITPWSKGGKTTAENCQMLCADCNRRKSNI</sequence>
<protein>
    <submittedName>
        <fullName evidence="1">HNH endonuclease domain protein</fullName>
    </submittedName>
</protein>
<organism evidence="1 2">
    <name type="scientific">Faecalibacterium duncaniae (strain DSM 17677 / JCM 31915 / A2-165)</name>
    <name type="common">Faecalibacterium prausnitzii</name>
    <dbReference type="NCBI Taxonomy" id="411483"/>
    <lineage>
        <taxon>Bacteria</taxon>
        <taxon>Bacillati</taxon>
        <taxon>Bacillota</taxon>
        <taxon>Clostridia</taxon>
        <taxon>Eubacteriales</taxon>
        <taxon>Oscillospiraceae</taxon>
        <taxon>Faecalibacterium</taxon>
    </lineage>
</organism>
<dbReference type="eggNOG" id="COG1479">
    <property type="taxonomic scope" value="Bacteria"/>
</dbReference>
<keyword evidence="2" id="KW-1185">Reference proteome</keyword>
<dbReference type="OrthoDB" id="9770340at2"/>
<evidence type="ECO:0000313" key="2">
    <source>
        <dbReference type="Proteomes" id="UP000004619"/>
    </source>
</evidence>
<dbReference type="Pfam" id="PF01844">
    <property type="entry name" value="HNH"/>
    <property type="match status" value="1"/>
</dbReference>
<comment type="caution">
    <text evidence="1">The sequence shown here is derived from an EMBL/GenBank/DDBJ whole genome shotgun (WGS) entry which is preliminary data.</text>
</comment>
<dbReference type="PANTHER" id="PTHR39639">
    <property type="entry name" value="CHROMOSOME 16, WHOLE GENOME SHOTGUN SEQUENCE"/>
    <property type="match status" value="1"/>
</dbReference>
<dbReference type="Pfam" id="PF03235">
    <property type="entry name" value="GmrSD_N"/>
    <property type="match status" value="1"/>
</dbReference>
<dbReference type="STRING" id="411483.FAEPRAA2165_02567"/>
<dbReference type="GeneID" id="90661426"/>